<keyword evidence="2" id="KW-1185">Reference proteome</keyword>
<dbReference type="AlphaFoldDB" id="A0A0C3NL26"/>
<gene>
    <name evidence="1" type="ORF">M404DRAFT_247379</name>
</gene>
<organism evidence="1 2">
    <name type="scientific">Pisolithus tinctorius Marx 270</name>
    <dbReference type="NCBI Taxonomy" id="870435"/>
    <lineage>
        <taxon>Eukaryota</taxon>
        <taxon>Fungi</taxon>
        <taxon>Dikarya</taxon>
        <taxon>Basidiomycota</taxon>
        <taxon>Agaricomycotina</taxon>
        <taxon>Agaricomycetes</taxon>
        <taxon>Agaricomycetidae</taxon>
        <taxon>Boletales</taxon>
        <taxon>Sclerodermatineae</taxon>
        <taxon>Pisolithaceae</taxon>
        <taxon>Pisolithus</taxon>
    </lineage>
</organism>
<evidence type="ECO:0000313" key="2">
    <source>
        <dbReference type="Proteomes" id="UP000054217"/>
    </source>
</evidence>
<dbReference type="Proteomes" id="UP000054217">
    <property type="component" value="Unassembled WGS sequence"/>
</dbReference>
<dbReference type="OrthoDB" id="3251235at2759"/>
<dbReference type="EMBL" id="KN832049">
    <property type="protein sequence ID" value="KIN96320.1"/>
    <property type="molecule type" value="Genomic_DNA"/>
</dbReference>
<evidence type="ECO:0000313" key="1">
    <source>
        <dbReference type="EMBL" id="KIN96320.1"/>
    </source>
</evidence>
<protein>
    <submittedName>
        <fullName evidence="1">Uncharacterized protein</fullName>
    </submittedName>
</protein>
<dbReference type="HOGENOM" id="CLU_2776937_0_0_1"/>
<dbReference type="InParanoid" id="A0A0C3NL26"/>
<name>A0A0C3NL26_PISTI</name>
<accession>A0A0C3NL26</accession>
<proteinExistence type="predicted"/>
<reference evidence="2" key="2">
    <citation type="submission" date="2015-01" db="EMBL/GenBank/DDBJ databases">
        <title>Evolutionary Origins and Diversification of the Mycorrhizal Mutualists.</title>
        <authorList>
            <consortium name="DOE Joint Genome Institute"/>
            <consortium name="Mycorrhizal Genomics Consortium"/>
            <person name="Kohler A."/>
            <person name="Kuo A."/>
            <person name="Nagy L.G."/>
            <person name="Floudas D."/>
            <person name="Copeland A."/>
            <person name="Barry K.W."/>
            <person name="Cichocki N."/>
            <person name="Veneault-Fourrey C."/>
            <person name="LaButti K."/>
            <person name="Lindquist E.A."/>
            <person name="Lipzen A."/>
            <person name="Lundell T."/>
            <person name="Morin E."/>
            <person name="Murat C."/>
            <person name="Riley R."/>
            <person name="Ohm R."/>
            <person name="Sun H."/>
            <person name="Tunlid A."/>
            <person name="Henrissat B."/>
            <person name="Grigoriev I.V."/>
            <person name="Hibbett D.S."/>
            <person name="Martin F."/>
        </authorList>
    </citation>
    <scope>NUCLEOTIDE SEQUENCE [LARGE SCALE GENOMIC DNA]</scope>
    <source>
        <strain evidence="2">Marx 270</strain>
    </source>
</reference>
<reference evidence="1 2" key="1">
    <citation type="submission" date="2014-04" db="EMBL/GenBank/DDBJ databases">
        <authorList>
            <consortium name="DOE Joint Genome Institute"/>
            <person name="Kuo A."/>
            <person name="Kohler A."/>
            <person name="Costa M.D."/>
            <person name="Nagy L.G."/>
            <person name="Floudas D."/>
            <person name="Copeland A."/>
            <person name="Barry K.W."/>
            <person name="Cichocki N."/>
            <person name="Veneault-Fourrey C."/>
            <person name="LaButti K."/>
            <person name="Lindquist E.A."/>
            <person name="Lipzen A."/>
            <person name="Lundell T."/>
            <person name="Morin E."/>
            <person name="Murat C."/>
            <person name="Sun H."/>
            <person name="Tunlid A."/>
            <person name="Henrissat B."/>
            <person name="Grigoriev I.V."/>
            <person name="Hibbett D.S."/>
            <person name="Martin F."/>
            <person name="Nordberg H.P."/>
            <person name="Cantor M.N."/>
            <person name="Hua S.X."/>
        </authorList>
    </citation>
    <scope>NUCLEOTIDE SEQUENCE [LARGE SCALE GENOMIC DNA]</scope>
    <source>
        <strain evidence="1 2">Marx 270</strain>
    </source>
</reference>
<sequence length="69" mass="8168">MSHDNVNIPFRVFAQRIYRQRYCDSGIAAPVYIQPRARRSLFFHSRHCKVSVLLEGRPLRLHVSTPRFV</sequence>